<dbReference type="PANTHER" id="PTHR13767">
    <property type="entry name" value="TRNA-PSEUDOURIDINE SYNTHASE"/>
    <property type="match status" value="1"/>
</dbReference>
<keyword evidence="3 5" id="KW-0819">tRNA processing</keyword>
<keyword evidence="4 5" id="KW-0413">Isomerase</keyword>
<evidence type="ECO:0000256" key="3">
    <source>
        <dbReference type="ARBA" id="ARBA00022694"/>
    </source>
</evidence>
<feature type="region of interest" description="Disordered" evidence="6">
    <location>
        <begin position="24"/>
        <end position="63"/>
    </location>
</feature>
<comment type="caution">
    <text evidence="9">The sequence shown here is derived from an EMBL/GenBank/DDBJ whole genome shotgun (WGS) entry which is preliminary data.</text>
</comment>
<accession>A0A9W6JV72</accession>
<evidence type="ECO:0000256" key="1">
    <source>
        <dbReference type="ARBA" id="ARBA00000385"/>
    </source>
</evidence>
<organism evidence="9 10">
    <name type="scientific">Ancylobacter defluvii</name>
    <dbReference type="NCBI Taxonomy" id="1282440"/>
    <lineage>
        <taxon>Bacteria</taxon>
        <taxon>Pseudomonadati</taxon>
        <taxon>Pseudomonadota</taxon>
        <taxon>Alphaproteobacteria</taxon>
        <taxon>Hyphomicrobiales</taxon>
        <taxon>Xanthobacteraceae</taxon>
        <taxon>Ancylobacter</taxon>
    </lineage>
</organism>
<dbReference type="GO" id="GO:0160148">
    <property type="term" value="F:tRNA pseudouridine(55) synthase activity"/>
    <property type="evidence" value="ECO:0007669"/>
    <property type="project" value="UniProtKB-EC"/>
</dbReference>
<dbReference type="InterPro" id="IPR020103">
    <property type="entry name" value="PsdUridine_synth_cat_dom_sf"/>
</dbReference>
<feature type="active site" description="Nucleophile" evidence="5">
    <location>
        <position position="100"/>
    </location>
</feature>
<feature type="domain" description="tRNA pseudouridylate synthase B C-terminal" evidence="8">
    <location>
        <begin position="234"/>
        <end position="295"/>
    </location>
</feature>
<dbReference type="InterPro" id="IPR014780">
    <property type="entry name" value="tRNA_psdUridine_synth_TruB"/>
</dbReference>
<dbReference type="SUPFAM" id="SSF55120">
    <property type="entry name" value="Pseudouridine synthase"/>
    <property type="match status" value="1"/>
</dbReference>
<reference evidence="9" key="1">
    <citation type="journal article" date="2014" name="Int. J. Syst. Evol. Microbiol.">
        <title>Complete genome sequence of Corynebacterium casei LMG S-19264T (=DSM 44701T), isolated from a smear-ripened cheese.</title>
        <authorList>
            <consortium name="US DOE Joint Genome Institute (JGI-PGF)"/>
            <person name="Walter F."/>
            <person name="Albersmeier A."/>
            <person name="Kalinowski J."/>
            <person name="Ruckert C."/>
        </authorList>
    </citation>
    <scope>NUCLEOTIDE SEQUENCE</scope>
    <source>
        <strain evidence="9">VKM B-2789</strain>
    </source>
</reference>
<dbReference type="EMBL" id="BSFM01000006">
    <property type="protein sequence ID" value="GLK83226.1"/>
    <property type="molecule type" value="Genomic_DNA"/>
</dbReference>
<dbReference type="InterPro" id="IPR002501">
    <property type="entry name" value="PsdUridine_synth_N"/>
</dbReference>
<reference evidence="9" key="2">
    <citation type="submission" date="2023-01" db="EMBL/GenBank/DDBJ databases">
        <authorList>
            <person name="Sun Q."/>
            <person name="Evtushenko L."/>
        </authorList>
    </citation>
    <scope>NUCLEOTIDE SEQUENCE</scope>
    <source>
        <strain evidence="9">VKM B-2789</strain>
    </source>
</reference>
<evidence type="ECO:0000256" key="5">
    <source>
        <dbReference type="HAMAP-Rule" id="MF_01080"/>
    </source>
</evidence>
<comment type="similarity">
    <text evidence="2 5">Belongs to the pseudouridine synthase TruB family. Type 1 subfamily.</text>
</comment>
<evidence type="ECO:0000313" key="9">
    <source>
        <dbReference type="EMBL" id="GLK83226.1"/>
    </source>
</evidence>
<dbReference type="PANTHER" id="PTHR13767:SF2">
    <property type="entry name" value="PSEUDOURIDYLATE SYNTHASE TRUB1"/>
    <property type="match status" value="1"/>
</dbReference>
<dbReference type="Pfam" id="PF16198">
    <property type="entry name" value="TruB_C_2"/>
    <property type="match status" value="1"/>
</dbReference>
<dbReference type="InterPro" id="IPR032819">
    <property type="entry name" value="TruB_C"/>
</dbReference>
<comment type="catalytic activity">
    <reaction evidence="1 5">
        <text>uridine(55) in tRNA = pseudouridine(55) in tRNA</text>
        <dbReference type="Rhea" id="RHEA:42532"/>
        <dbReference type="Rhea" id="RHEA-COMP:10101"/>
        <dbReference type="Rhea" id="RHEA-COMP:10102"/>
        <dbReference type="ChEBI" id="CHEBI:65314"/>
        <dbReference type="ChEBI" id="CHEBI:65315"/>
        <dbReference type="EC" id="5.4.99.25"/>
    </reaction>
</comment>
<dbReference type="Proteomes" id="UP001143330">
    <property type="component" value="Unassembled WGS sequence"/>
</dbReference>
<protein>
    <recommendedName>
        <fullName evidence="5">tRNA pseudouridine synthase B</fullName>
        <ecNumber evidence="5">5.4.99.25</ecNumber>
    </recommendedName>
    <alternativeName>
        <fullName evidence="5">tRNA pseudouridine(55) synthase</fullName>
        <shortName evidence="5">Psi55 synthase</shortName>
    </alternativeName>
    <alternativeName>
        <fullName evidence="5">tRNA pseudouridylate synthase</fullName>
    </alternativeName>
    <alternativeName>
        <fullName evidence="5">tRNA-uridine isomerase</fullName>
    </alternativeName>
</protein>
<evidence type="ECO:0000256" key="6">
    <source>
        <dbReference type="SAM" id="MobiDB-lite"/>
    </source>
</evidence>
<feature type="compositionally biased region" description="Basic and acidic residues" evidence="6">
    <location>
        <begin position="42"/>
        <end position="53"/>
    </location>
</feature>
<dbReference type="CDD" id="cd02573">
    <property type="entry name" value="PseudoU_synth_EcTruB"/>
    <property type="match status" value="1"/>
</dbReference>
<name>A0A9W6JV72_9HYPH</name>
<dbReference type="GO" id="GO:0003723">
    <property type="term" value="F:RNA binding"/>
    <property type="evidence" value="ECO:0007669"/>
    <property type="project" value="InterPro"/>
</dbReference>
<comment type="function">
    <text evidence="5">Responsible for synthesis of pseudouridine from uracil-55 in the psi GC loop of transfer RNAs.</text>
</comment>
<evidence type="ECO:0000259" key="7">
    <source>
        <dbReference type="Pfam" id="PF01509"/>
    </source>
</evidence>
<proteinExistence type="inferred from homology"/>
<dbReference type="GO" id="GO:0031119">
    <property type="term" value="P:tRNA pseudouridine synthesis"/>
    <property type="evidence" value="ECO:0007669"/>
    <property type="project" value="UniProtKB-UniRule"/>
</dbReference>
<feature type="domain" description="Pseudouridine synthase II N-terminal" evidence="7">
    <location>
        <begin position="85"/>
        <end position="233"/>
    </location>
</feature>
<dbReference type="RefSeq" id="WP_246547611.1">
    <property type="nucleotide sequence ID" value="NZ_BSFM01000006.1"/>
</dbReference>
<evidence type="ECO:0000256" key="4">
    <source>
        <dbReference type="ARBA" id="ARBA00023235"/>
    </source>
</evidence>
<evidence type="ECO:0000259" key="8">
    <source>
        <dbReference type="Pfam" id="PF16198"/>
    </source>
</evidence>
<dbReference type="NCBIfam" id="TIGR00431">
    <property type="entry name" value="TruB"/>
    <property type="match status" value="1"/>
</dbReference>
<keyword evidence="10" id="KW-1185">Reference proteome</keyword>
<evidence type="ECO:0000256" key="2">
    <source>
        <dbReference type="ARBA" id="ARBA00005642"/>
    </source>
</evidence>
<dbReference type="HAMAP" id="MF_01080">
    <property type="entry name" value="TruB_bact"/>
    <property type="match status" value="1"/>
</dbReference>
<dbReference type="EC" id="5.4.99.25" evidence="5"/>
<dbReference type="GO" id="GO:1990481">
    <property type="term" value="P:mRNA pseudouridine synthesis"/>
    <property type="evidence" value="ECO:0007669"/>
    <property type="project" value="TreeGrafter"/>
</dbReference>
<sequence>MTAPMITGPMIEAAALAVDTIDDTIAAPPADTPPADATSTDARPRGPKGDRRERSARRPKKDVDGWVLLDKPIGMTSTQAVGAVKWLFQAKKAGHAGTLDPLASGCLPIALGEATKTVPFVMDSRKVYRFTVRWGIETDTDDSEGQPVAQSEVRPARDAILALLPGFRGEIEQVPPAFSALKINGERAYDLARDGIAVELAARTVIIHRLDLVDMPDADHAVFEAECGKGTYVRSLARDFGRQLGTHGHIVALRRSVVGTFAEEELVPLDTLRAMHEANGETPPFAALRPVEIGLDSLPSLRVSPADAARLARGQSIILRGRDAPIIEGPVAITAGGRLVALGDAEGAEIFPRRIFHSAPAA</sequence>
<dbReference type="AlphaFoldDB" id="A0A9W6JV72"/>
<feature type="compositionally biased region" description="Low complexity" evidence="6">
    <location>
        <begin position="24"/>
        <end position="41"/>
    </location>
</feature>
<dbReference type="Gene3D" id="3.30.2350.10">
    <property type="entry name" value="Pseudouridine synthase"/>
    <property type="match status" value="1"/>
</dbReference>
<evidence type="ECO:0000313" key="10">
    <source>
        <dbReference type="Proteomes" id="UP001143330"/>
    </source>
</evidence>
<dbReference type="Pfam" id="PF01509">
    <property type="entry name" value="TruB_N"/>
    <property type="match status" value="1"/>
</dbReference>
<gene>
    <name evidence="5 9" type="primary">truB</name>
    <name evidence="9" type="ORF">GCM10017653_12950</name>
</gene>